<protein>
    <recommendedName>
        <fullName evidence="4">VCBS repeat-containing protein</fullName>
    </recommendedName>
</protein>
<evidence type="ECO:0000313" key="3">
    <source>
        <dbReference type="Proteomes" id="UP000599009"/>
    </source>
</evidence>
<dbReference type="Proteomes" id="UP000599009">
    <property type="component" value="Unassembled WGS sequence"/>
</dbReference>
<dbReference type="InterPro" id="IPR028994">
    <property type="entry name" value="Integrin_alpha_N"/>
</dbReference>
<name>A0ABQ2EJ26_9GAMM</name>
<dbReference type="EMBL" id="BMME01000001">
    <property type="protein sequence ID" value="GGK13306.1"/>
    <property type="molecule type" value="Genomic_DNA"/>
</dbReference>
<dbReference type="Pfam" id="PF13583">
    <property type="entry name" value="Reprolysin_4"/>
    <property type="match status" value="1"/>
</dbReference>
<keyword evidence="3" id="KW-1185">Reference proteome</keyword>
<evidence type="ECO:0000256" key="1">
    <source>
        <dbReference type="ARBA" id="ARBA00022729"/>
    </source>
</evidence>
<reference evidence="3" key="1">
    <citation type="journal article" date="2019" name="Int. J. Syst. Evol. Microbiol.">
        <title>The Global Catalogue of Microorganisms (GCM) 10K type strain sequencing project: providing services to taxonomists for standard genome sequencing and annotation.</title>
        <authorList>
            <consortium name="The Broad Institute Genomics Platform"/>
            <consortium name="The Broad Institute Genome Sequencing Center for Infectious Disease"/>
            <person name="Wu L."/>
            <person name="Ma J."/>
        </authorList>
    </citation>
    <scope>NUCLEOTIDE SEQUENCE [LARGE SCALE GENOMIC DNA]</scope>
    <source>
        <strain evidence="3">CGMCC 1.8985</strain>
    </source>
</reference>
<proteinExistence type="predicted"/>
<keyword evidence="1" id="KW-0732">Signal</keyword>
<dbReference type="Gene3D" id="2.130.10.130">
    <property type="entry name" value="Integrin alpha, N-terminal"/>
    <property type="match status" value="2"/>
</dbReference>
<dbReference type="InterPro" id="IPR024079">
    <property type="entry name" value="MetalloPept_cat_dom_sf"/>
</dbReference>
<accession>A0ABQ2EJ26</accession>
<organism evidence="2 3">
    <name type="scientific">Luteimonas terricola</name>
    <dbReference type="NCBI Taxonomy" id="645597"/>
    <lineage>
        <taxon>Bacteria</taxon>
        <taxon>Pseudomonadati</taxon>
        <taxon>Pseudomonadota</taxon>
        <taxon>Gammaproteobacteria</taxon>
        <taxon>Lysobacterales</taxon>
        <taxon>Lysobacteraceae</taxon>
        <taxon>Luteimonas</taxon>
    </lineage>
</organism>
<sequence length="714" mass="76010">MRAKRGGDKYSFHPVEVSEAHAFAAIGGELHLRAPDGSPIDLRYERHAEHASGDWSWIGRDANGVDAVLTFGERAMFGVLAAANGEELRLTTNGGQIWMVQQDSLVESRIEKGIREGLIGPDYRVPQAVGAEAFAPGVLEEGGALAKAASGAAPMAPGDPNVDVLLGYTPGFVTMMGGTSQAQTRLNHIVTVGNQALANSSVAANLRLVGTLQVNYTDNGSNESVLEQLTGSNGSSPVTVPASLQPLREERERVGADLVSLVRRFRDTEHQGCGIAWLIGGGQSQIVPGHEAYGYTVISDSNGTLSPDGGHYCRDETLVHEIGHNLGAAHDRDAAMGDDGVLDAEDYGRYAYSFGYKTNAANGNFYTVMAYGDAGQTAYRVFSNPQITSCGGRACGVANQSDNARTLRNTVPLIAAFRAGTSQASRRDDFNGDGISDVLWRNSSNGRNTLWLGANSATQQAVASVFDNAWRIVGTGDFNSDGRADIVWRHRGNGRNLIWYGGNSSNLLELVAVPGDVWQIAGVGDFDGDGVDDLLWRHGSTGGNRIWRSGNSATRKPIIDVSTAAWQVGGVGDFDGDGQSDILWRHAGTGENVIWRSGDYSSQIRVARVADVGWQVGTVGDFNGDGISDVFWRHATSGQNVVWLGGDVSTQQAVSRVPDLQWVLADSGDFDGDGKADVVWRHTGTGANVYWRSANASTGVAMAAVADRNWQVVP</sequence>
<gene>
    <name evidence="2" type="ORF">GCM10011394_23180</name>
</gene>
<evidence type="ECO:0000313" key="2">
    <source>
        <dbReference type="EMBL" id="GGK13306.1"/>
    </source>
</evidence>
<dbReference type="PANTHER" id="PTHR46580:SF2">
    <property type="entry name" value="MAM DOMAIN-CONTAINING PROTEIN"/>
    <property type="match status" value="1"/>
</dbReference>
<dbReference type="SUPFAM" id="SSF55486">
    <property type="entry name" value="Metalloproteases ('zincins'), catalytic domain"/>
    <property type="match status" value="1"/>
</dbReference>
<dbReference type="PANTHER" id="PTHR46580">
    <property type="entry name" value="SENSOR KINASE-RELATED"/>
    <property type="match status" value="1"/>
</dbReference>
<dbReference type="Gene3D" id="3.40.390.10">
    <property type="entry name" value="Collagenase (Catalytic Domain)"/>
    <property type="match status" value="1"/>
</dbReference>
<dbReference type="InterPro" id="IPR013517">
    <property type="entry name" value="FG-GAP"/>
</dbReference>
<comment type="caution">
    <text evidence="2">The sequence shown here is derived from an EMBL/GenBank/DDBJ whole genome shotgun (WGS) entry which is preliminary data.</text>
</comment>
<dbReference type="Pfam" id="PF13517">
    <property type="entry name" value="FG-GAP_3"/>
    <property type="match status" value="3"/>
</dbReference>
<evidence type="ECO:0008006" key="4">
    <source>
        <dbReference type="Google" id="ProtNLM"/>
    </source>
</evidence>
<dbReference type="SUPFAM" id="SSF69318">
    <property type="entry name" value="Integrin alpha N-terminal domain"/>
    <property type="match status" value="2"/>
</dbReference>